<dbReference type="Proteomes" id="UP001172673">
    <property type="component" value="Unassembled WGS sequence"/>
</dbReference>
<organism evidence="2 3">
    <name type="scientific">Cladophialophora chaetospira</name>
    <dbReference type="NCBI Taxonomy" id="386627"/>
    <lineage>
        <taxon>Eukaryota</taxon>
        <taxon>Fungi</taxon>
        <taxon>Dikarya</taxon>
        <taxon>Ascomycota</taxon>
        <taxon>Pezizomycotina</taxon>
        <taxon>Eurotiomycetes</taxon>
        <taxon>Chaetothyriomycetidae</taxon>
        <taxon>Chaetothyriales</taxon>
        <taxon>Herpotrichiellaceae</taxon>
        <taxon>Cladophialophora</taxon>
    </lineage>
</organism>
<reference evidence="2" key="1">
    <citation type="submission" date="2022-10" db="EMBL/GenBank/DDBJ databases">
        <title>Culturing micro-colonial fungi from biological soil crusts in the Mojave desert and describing Neophaeococcomyces mojavensis, and introducing the new genera and species Taxawa tesnikishii.</title>
        <authorList>
            <person name="Kurbessoian T."/>
            <person name="Stajich J.E."/>
        </authorList>
    </citation>
    <scope>NUCLEOTIDE SEQUENCE</scope>
    <source>
        <strain evidence="2">TK_41</strain>
    </source>
</reference>
<dbReference type="SUPFAM" id="SSF50494">
    <property type="entry name" value="Trypsin-like serine proteases"/>
    <property type="match status" value="1"/>
</dbReference>
<accession>A0AA39CCX6</accession>
<evidence type="ECO:0000313" key="2">
    <source>
        <dbReference type="EMBL" id="KAJ9603680.1"/>
    </source>
</evidence>
<proteinExistence type="predicted"/>
<gene>
    <name evidence="2" type="ORF">H2200_011866</name>
</gene>
<sequence>MGSSRPSSAFRAFVVDDHENLGPLKDGRRPGTPRFTPHGLDVEEFRVGGPSLVMQPADYLYSYSKSTALEEKFKTSLQALNRVLRKEGFDKTSRNGRYMRLEFAFFESQVDLDAPEEVYLFLRQFWSPGCLSRWIHAADLIFLKLHELGLDGFKVLVGDEDYFPVPYSAALKVGDALLSNWPEMADRILDAIAPNKTWLSVDLLWRWTVPKGTWRGSERVGEGDNDFKKRAKTKVVLLIERDSTEEWDAAVSNIRAVIASNPTYKARAVELEIIRGALSDTRVSRSVSRVQIESSIAYSSDPQKCWNEEFWNEVPHVGSSICPSNGVGAAAFCCAITLDESLDVYALTAGHVFSSITSTKPICENRLSFQEYINPRRADLRRSGGLLGPAGGKPFARMPAKVDLEDLAAYFGGALKENEVELSKAPHVLARKDYLMKRTRYEATRSRATALLGATSGIPVLGDVTAISGFRKDSGSDVILDWALIRLPESKAPVENVLPGRHTSRIHGRTLTDFAAPSPGDRVLRTGRWGESGSGVVNPALTRMRWPRLAGSTFRTPGRAWIQGITPIYYEGRATRYPFGHGGDSGAAVFTKWGEVVGMFLTGSSTTFMGYMMSSPELVKDIKDKTGAEEVKLKRKPEDQANDLLREVYRNAMTANMHAGRDQFNGLPSVADIVRNIMAGLPPLYGLAPPPGDDPNEKSRTLSLRQSAYTNF</sequence>
<name>A0AA39CCX6_9EURO</name>
<evidence type="ECO:0000313" key="3">
    <source>
        <dbReference type="Proteomes" id="UP001172673"/>
    </source>
</evidence>
<protein>
    <submittedName>
        <fullName evidence="2">Uncharacterized protein</fullName>
    </submittedName>
</protein>
<dbReference type="AlphaFoldDB" id="A0AA39CCX6"/>
<keyword evidence="3" id="KW-1185">Reference proteome</keyword>
<comment type="caution">
    <text evidence="2">The sequence shown here is derived from an EMBL/GenBank/DDBJ whole genome shotgun (WGS) entry which is preliminary data.</text>
</comment>
<evidence type="ECO:0000256" key="1">
    <source>
        <dbReference type="SAM" id="MobiDB-lite"/>
    </source>
</evidence>
<dbReference type="EMBL" id="JAPDRK010000021">
    <property type="protein sequence ID" value="KAJ9603680.1"/>
    <property type="molecule type" value="Genomic_DNA"/>
</dbReference>
<dbReference type="InterPro" id="IPR009003">
    <property type="entry name" value="Peptidase_S1_PA"/>
</dbReference>
<feature type="compositionally biased region" description="Polar residues" evidence="1">
    <location>
        <begin position="701"/>
        <end position="712"/>
    </location>
</feature>
<feature type="region of interest" description="Disordered" evidence="1">
    <location>
        <begin position="686"/>
        <end position="712"/>
    </location>
</feature>